<dbReference type="SUPFAM" id="SSF111369">
    <property type="entry name" value="HlyD-like secretion proteins"/>
    <property type="match status" value="1"/>
</dbReference>
<sequence length="408" mass="43464">MGKAKTWGIAALIAASLIAGGVALRLWVFSDEQTGAAADSGPVPVEVAAVEQGPIERRREFTGTLEAAAEFTVAPKVGGRVEQIKVDLGDLVTRGQVVAVLDDEELRQAEAEARADLVVARARASAAEKVAALARRSYARVEGLRGRDISSEQELDTARATKVEAEAALEVAEAEVVRARAVSKAAQIRRGYTEVTVQWSEAEGGEAEGRERDARRLVAARFADEGGLLAANAPLLRIVDLDPVIVVVFVTEVDYAELTPGMPVTLRADAFPGESFAGEISRIAPVFREQSRQARVEMRVPNGDGRLKPGMFVRARAVLERVPEATIVPASALVDRNGEVVIFVLDEAGETVALRAVEVGVRERERVAVTALDGAPITGRVVTLGQQQLVDGSAVVVPERRMSEGDPS</sequence>
<keyword evidence="2" id="KW-0175">Coiled coil</keyword>
<dbReference type="GO" id="GO:0015562">
    <property type="term" value="F:efflux transmembrane transporter activity"/>
    <property type="evidence" value="ECO:0007669"/>
    <property type="project" value="TreeGrafter"/>
</dbReference>
<dbReference type="InterPro" id="IPR058792">
    <property type="entry name" value="Beta-barrel_RND_2"/>
</dbReference>
<dbReference type="PANTHER" id="PTHR30469:SF38">
    <property type="entry name" value="HLYD FAMILY SECRETION PROTEIN"/>
    <property type="match status" value="1"/>
</dbReference>
<proteinExistence type="inferred from homology"/>
<dbReference type="NCBIfam" id="TIGR01730">
    <property type="entry name" value="RND_mfp"/>
    <property type="match status" value="1"/>
</dbReference>
<evidence type="ECO:0000259" key="3">
    <source>
        <dbReference type="Pfam" id="PF25954"/>
    </source>
</evidence>
<dbReference type="OrthoDB" id="9800209at2"/>
<dbReference type="Proteomes" id="UP000237968">
    <property type="component" value="Unassembled WGS sequence"/>
</dbReference>
<gene>
    <name evidence="4" type="primary">macA_1</name>
    <name evidence="4" type="ORF">ENSA5_04890</name>
</gene>
<dbReference type="PANTHER" id="PTHR30469">
    <property type="entry name" value="MULTIDRUG RESISTANCE PROTEIN MDTA"/>
    <property type="match status" value="1"/>
</dbReference>
<evidence type="ECO:0000313" key="5">
    <source>
        <dbReference type="Proteomes" id="UP000237968"/>
    </source>
</evidence>
<comment type="similarity">
    <text evidence="1">Belongs to the membrane fusion protein (MFP) (TC 8.A.1) family.</text>
</comment>
<dbReference type="Pfam" id="PF25954">
    <property type="entry name" value="Beta-barrel_RND_2"/>
    <property type="match status" value="1"/>
</dbReference>
<evidence type="ECO:0000313" key="4">
    <source>
        <dbReference type="EMBL" id="PRQ04724.1"/>
    </source>
</evidence>
<dbReference type="InterPro" id="IPR006143">
    <property type="entry name" value="RND_pump_MFP"/>
</dbReference>
<comment type="caution">
    <text evidence="4">The sequence shown here is derived from an EMBL/GenBank/DDBJ whole genome shotgun (WGS) entry which is preliminary data.</text>
</comment>
<feature type="domain" description="CusB-like beta-barrel" evidence="3">
    <location>
        <begin position="246"/>
        <end position="317"/>
    </location>
</feature>
<dbReference type="Gene3D" id="2.40.50.100">
    <property type="match status" value="1"/>
</dbReference>
<evidence type="ECO:0000256" key="1">
    <source>
        <dbReference type="ARBA" id="ARBA00009477"/>
    </source>
</evidence>
<dbReference type="EMBL" id="PVNK01000025">
    <property type="protein sequence ID" value="PRQ04724.1"/>
    <property type="molecule type" value="Genomic_DNA"/>
</dbReference>
<organism evidence="4 5">
    <name type="scientific">Enhygromyxa salina</name>
    <dbReference type="NCBI Taxonomy" id="215803"/>
    <lineage>
        <taxon>Bacteria</taxon>
        <taxon>Pseudomonadati</taxon>
        <taxon>Myxococcota</taxon>
        <taxon>Polyangia</taxon>
        <taxon>Nannocystales</taxon>
        <taxon>Nannocystaceae</taxon>
        <taxon>Enhygromyxa</taxon>
    </lineage>
</organism>
<dbReference type="FunFam" id="2.40.30.170:FF:000010">
    <property type="entry name" value="Efflux RND transporter periplasmic adaptor subunit"/>
    <property type="match status" value="1"/>
</dbReference>
<reference evidence="4 5" key="1">
    <citation type="submission" date="2018-03" db="EMBL/GenBank/DDBJ databases">
        <title>Draft Genome Sequences of the Obligatory Marine Myxobacteria Enhygromyxa salina SWB005.</title>
        <authorList>
            <person name="Poehlein A."/>
            <person name="Moghaddam J.A."/>
            <person name="Harms H."/>
            <person name="Alanjari M."/>
            <person name="Koenig G.M."/>
            <person name="Daniel R."/>
            <person name="Schaeberle T.F."/>
        </authorList>
    </citation>
    <scope>NUCLEOTIDE SEQUENCE [LARGE SCALE GENOMIC DNA]</scope>
    <source>
        <strain evidence="4 5">SWB005</strain>
    </source>
</reference>
<evidence type="ECO:0000256" key="2">
    <source>
        <dbReference type="SAM" id="Coils"/>
    </source>
</evidence>
<feature type="coiled-coil region" evidence="2">
    <location>
        <begin position="155"/>
        <end position="182"/>
    </location>
</feature>
<dbReference type="GO" id="GO:1990281">
    <property type="term" value="C:efflux pump complex"/>
    <property type="evidence" value="ECO:0007669"/>
    <property type="project" value="TreeGrafter"/>
</dbReference>
<name>A0A2S9YHZ1_9BACT</name>
<accession>A0A2S9YHZ1</accession>
<dbReference type="Gene3D" id="1.10.287.470">
    <property type="entry name" value="Helix hairpin bin"/>
    <property type="match status" value="1"/>
</dbReference>
<dbReference type="Gene3D" id="2.40.30.170">
    <property type="match status" value="1"/>
</dbReference>
<dbReference type="AlphaFoldDB" id="A0A2S9YHZ1"/>
<dbReference type="RefSeq" id="WP_106389954.1">
    <property type="nucleotide sequence ID" value="NZ_PVNK01000025.1"/>
</dbReference>
<dbReference type="Gene3D" id="2.40.420.20">
    <property type="match status" value="1"/>
</dbReference>
<keyword evidence="5" id="KW-1185">Reference proteome</keyword>
<protein>
    <submittedName>
        <fullName evidence="4">Macrolide export protein MacA</fullName>
    </submittedName>
</protein>